<feature type="region of interest" description="Disordered" evidence="2">
    <location>
        <begin position="159"/>
        <end position="180"/>
    </location>
</feature>
<comment type="caution">
    <text evidence="4">The sequence shown here is derived from an EMBL/GenBank/DDBJ whole genome shotgun (WGS) entry which is preliminary data.</text>
</comment>
<name>A0A0J9XB65_GEOCN</name>
<feature type="transmembrane region" description="Helical" evidence="3">
    <location>
        <begin position="86"/>
        <end position="108"/>
    </location>
</feature>
<feature type="transmembrane region" description="Helical" evidence="3">
    <location>
        <begin position="460"/>
        <end position="478"/>
    </location>
</feature>
<protein>
    <recommendedName>
        <fullName evidence="6">Major facilitator superfamily (MFS) profile domain-containing protein</fullName>
    </recommendedName>
</protein>
<dbReference type="PANTHER" id="PTHR23524">
    <property type="entry name" value="TRANSPORTER, PUTATIVE (AFU_ORTHOLOGUE AFUA_8G04850)-RELATED"/>
    <property type="match status" value="1"/>
</dbReference>
<gene>
    <name evidence="4" type="ORF">BN980_GECA07s04586g</name>
</gene>
<feature type="transmembrane region" description="Helical" evidence="3">
    <location>
        <begin position="362"/>
        <end position="384"/>
    </location>
</feature>
<feature type="transmembrane region" description="Helical" evidence="3">
    <location>
        <begin position="396"/>
        <end position="414"/>
    </location>
</feature>
<reference evidence="4" key="1">
    <citation type="submission" date="2014-03" db="EMBL/GenBank/DDBJ databases">
        <authorList>
            <person name="Casaregola S."/>
        </authorList>
    </citation>
    <scope>NUCLEOTIDE SEQUENCE [LARGE SCALE GENOMIC DNA]</scope>
    <source>
        <strain evidence="4">CLIB 918</strain>
    </source>
</reference>
<keyword evidence="3" id="KW-0472">Membrane</keyword>
<sequence length="541" mass="57976">MATIAFVVFMASTQSFILTDLLGMTTGIGHALGNLAFADELLTIAVSPLWGVLSDKIGTRPVASVGVMLIGVSFFVYTTPKNYTGLLFVRLFFAVGASAAGSMITAILSEVSEYKVIGFKQVWTSLQKSILSSYIVTKIRGGYYEDVDTVEHPYSAVTAVDEENTSSPKSSFENEEQNRQSRQRAIDDGFLEISEPGERNGKASALVGIASGLGACLSIFLLLPLPMLLKNKSPAKALQAAYFIVGSFALASSAGLFLGLYNNRSKGFLKWVNSIRKGKSASDTIDAGEAQSEQSYVALLKEGFTIATQEKQIALAYAGGFVARATTVATVMFIPLSVNAYFHKEGRCSGDLHAPLKLSCHQAYLLSAIITGVSQTSSLLLAPLWGFTSDKYGRKVTLLVSGVIGFVGFLGYSIVCNSPMSKPVPIYIFGALMGIAQIGTIIASISLCTDRKRRASGAIAGVYTFSGGVGILILSKLGGWLSDYWMGAPFLVLALMYVGLVGFTLFQMEENVYVQRILGAVGVKRSVRLTDESEDDFISYD</sequence>
<proteinExistence type="predicted"/>
<evidence type="ECO:0000256" key="1">
    <source>
        <dbReference type="ARBA" id="ARBA00004141"/>
    </source>
</evidence>
<keyword evidence="3" id="KW-1133">Transmembrane helix</keyword>
<evidence type="ECO:0000313" key="4">
    <source>
        <dbReference type="EMBL" id="CDO54427.1"/>
    </source>
</evidence>
<dbReference type="Pfam" id="PF07690">
    <property type="entry name" value="MFS_1"/>
    <property type="match status" value="2"/>
</dbReference>
<feature type="transmembrane region" description="Helical" evidence="3">
    <location>
        <begin position="205"/>
        <end position="228"/>
    </location>
</feature>
<dbReference type="STRING" id="1173061.A0A0J9XB65"/>
<dbReference type="Gene3D" id="1.20.1250.20">
    <property type="entry name" value="MFS general substrate transporter like domains"/>
    <property type="match status" value="2"/>
</dbReference>
<keyword evidence="3" id="KW-0812">Transmembrane</keyword>
<organism evidence="4 5">
    <name type="scientific">Geotrichum candidum</name>
    <name type="common">Oospora lactis</name>
    <name type="synonym">Dipodascus geotrichum</name>
    <dbReference type="NCBI Taxonomy" id="1173061"/>
    <lineage>
        <taxon>Eukaryota</taxon>
        <taxon>Fungi</taxon>
        <taxon>Dikarya</taxon>
        <taxon>Ascomycota</taxon>
        <taxon>Saccharomycotina</taxon>
        <taxon>Dipodascomycetes</taxon>
        <taxon>Dipodascales</taxon>
        <taxon>Dipodascaceae</taxon>
        <taxon>Geotrichum</taxon>
    </lineage>
</organism>
<dbReference type="InterPro" id="IPR036259">
    <property type="entry name" value="MFS_trans_sf"/>
</dbReference>
<comment type="subcellular location">
    <subcellularLocation>
        <location evidence="1">Membrane</location>
        <topology evidence="1">Multi-pass membrane protein</topology>
    </subcellularLocation>
</comment>
<evidence type="ECO:0000256" key="2">
    <source>
        <dbReference type="SAM" id="MobiDB-lite"/>
    </source>
</evidence>
<evidence type="ECO:0000256" key="3">
    <source>
        <dbReference type="SAM" id="Phobius"/>
    </source>
</evidence>
<dbReference type="Proteomes" id="UP000242525">
    <property type="component" value="Unassembled WGS sequence"/>
</dbReference>
<feature type="transmembrane region" description="Helical" evidence="3">
    <location>
        <begin position="426"/>
        <end position="448"/>
    </location>
</feature>
<dbReference type="SUPFAM" id="SSF103473">
    <property type="entry name" value="MFS general substrate transporter"/>
    <property type="match status" value="2"/>
</dbReference>
<dbReference type="AlphaFoldDB" id="A0A0J9XB65"/>
<feature type="transmembrane region" description="Helical" evidence="3">
    <location>
        <begin position="62"/>
        <end position="80"/>
    </location>
</feature>
<feature type="transmembrane region" description="Helical" evidence="3">
    <location>
        <begin position="484"/>
        <end position="506"/>
    </location>
</feature>
<dbReference type="GO" id="GO:0022857">
    <property type="term" value="F:transmembrane transporter activity"/>
    <property type="evidence" value="ECO:0007669"/>
    <property type="project" value="InterPro"/>
</dbReference>
<dbReference type="InterPro" id="IPR011701">
    <property type="entry name" value="MFS"/>
</dbReference>
<feature type="transmembrane region" description="Helical" evidence="3">
    <location>
        <begin position="240"/>
        <end position="261"/>
    </location>
</feature>
<dbReference type="OrthoDB" id="18110at2759"/>
<dbReference type="GO" id="GO:0016020">
    <property type="term" value="C:membrane"/>
    <property type="evidence" value="ECO:0007669"/>
    <property type="project" value="UniProtKB-SubCell"/>
</dbReference>
<accession>A0A0J9XB65</accession>
<keyword evidence="5" id="KW-1185">Reference proteome</keyword>
<evidence type="ECO:0000313" key="5">
    <source>
        <dbReference type="Proteomes" id="UP000242525"/>
    </source>
</evidence>
<dbReference type="PANTHER" id="PTHR23524:SF1">
    <property type="entry name" value="MRH DOMAIN-CONTAINING PROTEIN-RELATED"/>
    <property type="match status" value="1"/>
</dbReference>
<feature type="transmembrane region" description="Helical" evidence="3">
    <location>
        <begin position="321"/>
        <end position="342"/>
    </location>
</feature>
<dbReference type="EMBL" id="CCBN010000007">
    <property type="protein sequence ID" value="CDO54427.1"/>
    <property type="molecule type" value="Genomic_DNA"/>
</dbReference>
<evidence type="ECO:0008006" key="6">
    <source>
        <dbReference type="Google" id="ProtNLM"/>
    </source>
</evidence>